<proteinExistence type="predicted"/>
<evidence type="ECO:0000256" key="3">
    <source>
        <dbReference type="ARBA" id="ARBA00022833"/>
    </source>
</evidence>
<keyword evidence="3" id="KW-0862">Zinc</keyword>
<keyword evidence="2 4" id="KW-0863">Zinc-finger</keyword>
<dbReference type="InterPro" id="IPR000058">
    <property type="entry name" value="Znf_AN1"/>
</dbReference>
<dbReference type="STRING" id="1344416.A0A138ZXR6"/>
<dbReference type="EMBL" id="KQ965871">
    <property type="protein sequence ID" value="KXS09302.1"/>
    <property type="molecule type" value="Genomic_DNA"/>
</dbReference>
<evidence type="ECO:0000256" key="2">
    <source>
        <dbReference type="ARBA" id="ARBA00022771"/>
    </source>
</evidence>
<dbReference type="Pfam" id="PF25327">
    <property type="entry name" value="UBL_ZFAND1"/>
    <property type="match status" value="1"/>
</dbReference>
<dbReference type="AlphaFoldDB" id="A0A138ZXR6"/>
<dbReference type="Gene3D" id="4.10.1110.10">
    <property type="entry name" value="AN1-like Zinc finger"/>
    <property type="match status" value="2"/>
</dbReference>
<dbReference type="InterPro" id="IPR057358">
    <property type="entry name" value="UBL_ZFAND1-like"/>
</dbReference>
<dbReference type="SMART" id="SM00154">
    <property type="entry name" value="ZnF_AN1"/>
    <property type="match status" value="2"/>
</dbReference>
<name>A0A138ZXR6_GONPJ</name>
<evidence type="ECO:0000313" key="7">
    <source>
        <dbReference type="EMBL" id="KXS09302.1"/>
    </source>
</evidence>
<gene>
    <name evidence="7" type="ORF">M427DRAFT_75648</name>
</gene>
<dbReference type="OrthoDB" id="431929at2759"/>
<dbReference type="OMA" id="KHIENNC"/>
<dbReference type="Pfam" id="PF01428">
    <property type="entry name" value="zf-AN1"/>
    <property type="match status" value="2"/>
</dbReference>
<dbReference type="InterPro" id="IPR035896">
    <property type="entry name" value="AN1-like_Znf"/>
</dbReference>
<protein>
    <recommendedName>
        <fullName evidence="6">AN1-type domain-containing protein</fullName>
    </recommendedName>
</protein>
<dbReference type="Proteomes" id="UP000070544">
    <property type="component" value="Unassembled WGS sequence"/>
</dbReference>
<dbReference type="SUPFAM" id="SSF118310">
    <property type="entry name" value="AN1-like Zinc finger"/>
    <property type="match status" value="2"/>
</dbReference>
<accession>A0A138ZXR6</accession>
<sequence length="304" mass="33299">MELPSLGRNCAFSTCARLDFLPFTCTLCSLSFCSDHRLPPSHSCEKWAQEVDKRVDVVCAKCGRVVEGGDVELEEHLKSNCTTHVRAALDASQLVMCCIAGCTTTDQRSLMSKCDHCGLVYCLKHRHAVSHSCVGDGMRDKEREQARAEIQEKLAKVKESGSGSGSSSASASAKPTGRPKAKYNPKIELMKLKMKAQGEASVPTDRRFYLRVYLPSEVATRKPDGEAWFFDKDCLPGKLVDRLASTYKVTNTNASEQDDTKRLRLFNYATGAPLPMQTALSQCEGVESGGRVALGRGKVFESGE</sequence>
<dbReference type="GO" id="GO:0005737">
    <property type="term" value="C:cytoplasm"/>
    <property type="evidence" value="ECO:0007669"/>
    <property type="project" value="TreeGrafter"/>
</dbReference>
<organism evidence="7 8">
    <name type="scientific">Gonapodya prolifera (strain JEL478)</name>
    <name type="common">Monoblepharis prolifera</name>
    <dbReference type="NCBI Taxonomy" id="1344416"/>
    <lineage>
        <taxon>Eukaryota</taxon>
        <taxon>Fungi</taxon>
        <taxon>Fungi incertae sedis</taxon>
        <taxon>Chytridiomycota</taxon>
        <taxon>Chytridiomycota incertae sedis</taxon>
        <taxon>Monoblepharidomycetes</taxon>
        <taxon>Monoblepharidales</taxon>
        <taxon>Gonapodyaceae</taxon>
        <taxon>Gonapodya</taxon>
    </lineage>
</organism>
<evidence type="ECO:0000256" key="4">
    <source>
        <dbReference type="PROSITE-ProRule" id="PRU00449"/>
    </source>
</evidence>
<reference evidence="7 8" key="1">
    <citation type="journal article" date="2015" name="Genome Biol. Evol.">
        <title>Phylogenomic analyses indicate that early fungi evolved digesting cell walls of algal ancestors of land plants.</title>
        <authorList>
            <person name="Chang Y."/>
            <person name="Wang S."/>
            <person name="Sekimoto S."/>
            <person name="Aerts A.L."/>
            <person name="Choi C."/>
            <person name="Clum A."/>
            <person name="LaButti K.M."/>
            <person name="Lindquist E.A."/>
            <person name="Yee Ngan C."/>
            <person name="Ohm R.A."/>
            <person name="Salamov A.A."/>
            <person name="Grigoriev I.V."/>
            <person name="Spatafora J.W."/>
            <person name="Berbee M.L."/>
        </authorList>
    </citation>
    <scope>NUCLEOTIDE SEQUENCE [LARGE SCALE GENOMIC DNA]</scope>
    <source>
        <strain evidence="7 8">JEL478</strain>
    </source>
</reference>
<feature type="domain" description="AN1-type" evidence="6">
    <location>
        <begin position="4"/>
        <end position="52"/>
    </location>
</feature>
<dbReference type="PANTHER" id="PTHR14677:SF40">
    <property type="entry name" value="CDC48-ASSOCIATED UBIQUITIN-LIKE_ZINC FINGER PROTEIN 1"/>
    <property type="match status" value="1"/>
</dbReference>
<keyword evidence="1" id="KW-0479">Metal-binding</keyword>
<dbReference type="PANTHER" id="PTHR14677">
    <property type="entry name" value="ARSENITE INDUCUBLE RNA ASSOCIATED PROTEIN AIP-1-RELATED"/>
    <property type="match status" value="1"/>
</dbReference>
<evidence type="ECO:0000313" key="8">
    <source>
        <dbReference type="Proteomes" id="UP000070544"/>
    </source>
</evidence>
<evidence type="ECO:0000259" key="6">
    <source>
        <dbReference type="PROSITE" id="PS51039"/>
    </source>
</evidence>
<feature type="region of interest" description="Disordered" evidence="5">
    <location>
        <begin position="155"/>
        <end position="182"/>
    </location>
</feature>
<keyword evidence="8" id="KW-1185">Reference proteome</keyword>
<evidence type="ECO:0000256" key="1">
    <source>
        <dbReference type="ARBA" id="ARBA00022723"/>
    </source>
</evidence>
<evidence type="ECO:0000256" key="5">
    <source>
        <dbReference type="SAM" id="MobiDB-lite"/>
    </source>
</evidence>
<feature type="domain" description="AN1-type" evidence="6">
    <location>
        <begin position="91"/>
        <end position="141"/>
    </location>
</feature>
<dbReference type="PROSITE" id="PS51039">
    <property type="entry name" value="ZF_AN1"/>
    <property type="match status" value="2"/>
</dbReference>
<dbReference type="GO" id="GO:0008270">
    <property type="term" value="F:zinc ion binding"/>
    <property type="evidence" value="ECO:0007669"/>
    <property type="project" value="UniProtKB-KW"/>
</dbReference>